<dbReference type="AlphaFoldDB" id="A0A3N4KX38"/>
<feature type="compositionally biased region" description="Low complexity" evidence="1">
    <location>
        <begin position="9"/>
        <end position="21"/>
    </location>
</feature>
<gene>
    <name evidence="2" type="ORF">P167DRAFT_534654</name>
</gene>
<dbReference type="InParanoid" id="A0A3N4KX38"/>
<evidence type="ECO:0000313" key="3">
    <source>
        <dbReference type="Proteomes" id="UP000277580"/>
    </source>
</evidence>
<dbReference type="EMBL" id="ML119120">
    <property type="protein sequence ID" value="RPB14038.1"/>
    <property type="molecule type" value="Genomic_DNA"/>
</dbReference>
<feature type="compositionally biased region" description="Polar residues" evidence="1">
    <location>
        <begin position="22"/>
        <end position="54"/>
    </location>
</feature>
<accession>A0A3N4KX38</accession>
<keyword evidence="3" id="KW-1185">Reference proteome</keyword>
<feature type="region of interest" description="Disordered" evidence="1">
    <location>
        <begin position="1"/>
        <end position="54"/>
    </location>
</feature>
<sequence>MHMRKVSKNSTNSNSNNNNNNDTISHTPPSPQCTQTKKTEFPTRQTKPSPTKVK</sequence>
<dbReference type="Proteomes" id="UP000277580">
    <property type="component" value="Unassembled WGS sequence"/>
</dbReference>
<evidence type="ECO:0000256" key="1">
    <source>
        <dbReference type="SAM" id="MobiDB-lite"/>
    </source>
</evidence>
<reference evidence="2 3" key="1">
    <citation type="journal article" date="2018" name="Nat. Ecol. Evol.">
        <title>Pezizomycetes genomes reveal the molecular basis of ectomycorrhizal truffle lifestyle.</title>
        <authorList>
            <person name="Murat C."/>
            <person name="Payen T."/>
            <person name="Noel B."/>
            <person name="Kuo A."/>
            <person name="Morin E."/>
            <person name="Chen J."/>
            <person name="Kohler A."/>
            <person name="Krizsan K."/>
            <person name="Balestrini R."/>
            <person name="Da Silva C."/>
            <person name="Montanini B."/>
            <person name="Hainaut M."/>
            <person name="Levati E."/>
            <person name="Barry K.W."/>
            <person name="Belfiori B."/>
            <person name="Cichocki N."/>
            <person name="Clum A."/>
            <person name="Dockter R.B."/>
            <person name="Fauchery L."/>
            <person name="Guy J."/>
            <person name="Iotti M."/>
            <person name="Le Tacon F."/>
            <person name="Lindquist E.A."/>
            <person name="Lipzen A."/>
            <person name="Malagnac F."/>
            <person name="Mello A."/>
            <person name="Molinier V."/>
            <person name="Miyauchi S."/>
            <person name="Poulain J."/>
            <person name="Riccioni C."/>
            <person name="Rubini A."/>
            <person name="Sitrit Y."/>
            <person name="Splivallo R."/>
            <person name="Traeger S."/>
            <person name="Wang M."/>
            <person name="Zifcakova L."/>
            <person name="Wipf D."/>
            <person name="Zambonelli A."/>
            <person name="Paolocci F."/>
            <person name="Nowrousian M."/>
            <person name="Ottonello S."/>
            <person name="Baldrian P."/>
            <person name="Spatafora J.W."/>
            <person name="Henrissat B."/>
            <person name="Nagy L.G."/>
            <person name="Aury J.M."/>
            <person name="Wincker P."/>
            <person name="Grigoriev I.V."/>
            <person name="Bonfante P."/>
            <person name="Martin F.M."/>
        </authorList>
    </citation>
    <scope>NUCLEOTIDE SEQUENCE [LARGE SCALE GENOMIC DNA]</scope>
    <source>
        <strain evidence="2 3">CCBAS932</strain>
    </source>
</reference>
<evidence type="ECO:0000313" key="2">
    <source>
        <dbReference type="EMBL" id="RPB14038.1"/>
    </source>
</evidence>
<protein>
    <submittedName>
        <fullName evidence="2">Uncharacterized protein</fullName>
    </submittedName>
</protein>
<organism evidence="2 3">
    <name type="scientific">Morchella conica CCBAS932</name>
    <dbReference type="NCBI Taxonomy" id="1392247"/>
    <lineage>
        <taxon>Eukaryota</taxon>
        <taxon>Fungi</taxon>
        <taxon>Dikarya</taxon>
        <taxon>Ascomycota</taxon>
        <taxon>Pezizomycotina</taxon>
        <taxon>Pezizomycetes</taxon>
        <taxon>Pezizales</taxon>
        <taxon>Morchellaceae</taxon>
        <taxon>Morchella</taxon>
    </lineage>
</organism>
<proteinExistence type="predicted"/>
<name>A0A3N4KX38_9PEZI</name>